<dbReference type="RefSeq" id="WP_072853665.1">
    <property type="nucleotide sequence ID" value="NZ_FQVI01000021.1"/>
</dbReference>
<dbReference type="Proteomes" id="UP000184245">
    <property type="component" value="Unassembled WGS sequence"/>
</dbReference>
<sequence length="296" mass="33280">MKKKYIGFIICLILICAVMFASYRRFQSSHTTWTITQYGDNDGKNQMFYTIESSAGGLVVVDGGWTDNEENVREAIAEKGNSVDAWILTHPHPDHIGAFNQVYANPQGITIKEIYTIALDYQAYEKKAQEWDDINTYKTFLDLTKGTDSLKYLHTGDSFSLLGLTVNVFSAYDDHVDQVTNDLCNDGSLMFKINGKEESMLFCSDVGAVMSDEIIAAYGSQLKTDYIQMGHHGNGGLSEEFYKLTQPKAAFFDAPDWLMNNTNGGTYNTPEKRDLMANMSAEIYYYATAPNTIYLK</sequence>
<organism evidence="3 4">
    <name type="scientific">Lactonifactor longoviformis DSM 17459</name>
    <dbReference type="NCBI Taxonomy" id="1122155"/>
    <lineage>
        <taxon>Bacteria</taxon>
        <taxon>Bacillati</taxon>
        <taxon>Bacillota</taxon>
        <taxon>Clostridia</taxon>
        <taxon>Eubacteriales</taxon>
        <taxon>Clostridiaceae</taxon>
        <taxon>Lactonifactor</taxon>
    </lineage>
</organism>
<feature type="domain" description="Metallo-beta-lactamase" evidence="2">
    <location>
        <begin position="49"/>
        <end position="102"/>
    </location>
</feature>
<name>A0A1M5APA5_9CLOT</name>
<dbReference type="InterPro" id="IPR036866">
    <property type="entry name" value="RibonucZ/Hydroxyglut_hydro"/>
</dbReference>
<dbReference type="InterPro" id="IPR052159">
    <property type="entry name" value="Competence_DNA_uptake"/>
</dbReference>
<gene>
    <name evidence="3" type="ORF">SAMN02745158_03270</name>
</gene>
<feature type="transmembrane region" description="Helical" evidence="1">
    <location>
        <begin position="6"/>
        <end position="23"/>
    </location>
</feature>
<reference evidence="3 4" key="1">
    <citation type="submission" date="2016-11" db="EMBL/GenBank/DDBJ databases">
        <authorList>
            <person name="Jaros S."/>
            <person name="Januszkiewicz K."/>
            <person name="Wedrychowicz H."/>
        </authorList>
    </citation>
    <scope>NUCLEOTIDE SEQUENCE [LARGE SCALE GENOMIC DNA]</scope>
    <source>
        <strain evidence="3 4">DSM 17459</strain>
    </source>
</reference>
<dbReference type="SUPFAM" id="SSF56281">
    <property type="entry name" value="Metallo-hydrolase/oxidoreductase"/>
    <property type="match status" value="1"/>
</dbReference>
<evidence type="ECO:0000259" key="2">
    <source>
        <dbReference type="Pfam" id="PF00753"/>
    </source>
</evidence>
<evidence type="ECO:0000313" key="3">
    <source>
        <dbReference type="EMBL" id="SHF31742.1"/>
    </source>
</evidence>
<protein>
    <submittedName>
        <fullName evidence="3">Metal-dependent hydrolase, beta-lactamase superfamily II</fullName>
    </submittedName>
</protein>
<proteinExistence type="predicted"/>
<evidence type="ECO:0000256" key="1">
    <source>
        <dbReference type="SAM" id="Phobius"/>
    </source>
</evidence>
<keyword evidence="3" id="KW-0378">Hydrolase</keyword>
<accession>A0A1M5APA5</accession>
<dbReference type="PANTHER" id="PTHR30619:SF7">
    <property type="entry name" value="BETA-LACTAMASE DOMAIN PROTEIN"/>
    <property type="match status" value="1"/>
</dbReference>
<dbReference type="GO" id="GO:0016787">
    <property type="term" value="F:hydrolase activity"/>
    <property type="evidence" value="ECO:0007669"/>
    <property type="project" value="UniProtKB-KW"/>
</dbReference>
<dbReference type="Pfam" id="PF00753">
    <property type="entry name" value="Lactamase_B"/>
    <property type="match status" value="1"/>
</dbReference>
<dbReference type="Gene3D" id="3.60.15.10">
    <property type="entry name" value="Ribonuclease Z/Hydroxyacylglutathione hydrolase-like"/>
    <property type="match status" value="1"/>
</dbReference>
<keyword evidence="1" id="KW-0812">Transmembrane</keyword>
<evidence type="ECO:0000313" key="4">
    <source>
        <dbReference type="Proteomes" id="UP000184245"/>
    </source>
</evidence>
<dbReference type="PANTHER" id="PTHR30619">
    <property type="entry name" value="DNA INTERNALIZATION/COMPETENCE PROTEIN COMEC/REC2"/>
    <property type="match status" value="1"/>
</dbReference>
<dbReference type="InterPro" id="IPR001279">
    <property type="entry name" value="Metallo-B-lactamas"/>
</dbReference>
<dbReference type="EMBL" id="FQVI01000021">
    <property type="protein sequence ID" value="SHF31742.1"/>
    <property type="molecule type" value="Genomic_DNA"/>
</dbReference>
<keyword evidence="1" id="KW-1133">Transmembrane helix</keyword>
<keyword evidence="4" id="KW-1185">Reference proteome</keyword>
<keyword evidence="1" id="KW-0472">Membrane</keyword>
<dbReference type="OrthoDB" id="367237at2"/>
<dbReference type="AlphaFoldDB" id="A0A1M5APA5"/>
<dbReference type="STRING" id="1122155.SAMN02745158_03270"/>